<evidence type="ECO:0000256" key="6">
    <source>
        <dbReference type="ARBA" id="ARBA00022912"/>
    </source>
</evidence>
<evidence type="ECO:0000313" key="15">
    <source>
        <dbReference type="Proteomes" id="UP001209878"/>
    </source>
</evidence>
<feature type="domain" description="Fibronectin type-III" evidence="13">
    <location>
        <begin position="960"/>
        <end position="1050"/>
    </location>
</feature>
<feature type="domain" description="Fibronectin type-III" evidence="13">
    <location>
        <begin position="1384"/>
        <end position="1473"/>
    </location>
</feature>
<dbReference type="SMART" id="SM00060">
    <property type="entry name" value="FN3"/>
    <property type="match status" value="19"/>
</dbReference>
<feature type="domain" description="Fibronectin type-III" evidence="13">
    <location>
        <begin position="302"/>
        <end position="388"/>
    </location>
</feature>
<accession>A0AAD9JZZ2</accession>
<dbReference type="SMART" id="SM00194">
    <property type="entry name" value="PTPc"/>
    <property type="match status" value="1"/>
</dbReference>
<feature type="domain" description="Fibronectin type-III" evidence="13">
    <location>
        <begin position="789"/>
        <end position="876"/>
    </location>
</feature>
<evidence type="ECO:0000256" key="10">
    <source>
        <dbReference type="ARBA" id="ARBA00051722"/>
    </source>
</evidence>
<name>A0AAD9JZZ2_RIDPI</name>
<evidence type="ECO:0000259" key="11">
    <source>
        <dbReference type="PROSITE" id="PS50055"/>
    </source>
</evidence>
<dbReference type="SUPFAM" id="SSF52799">
    <property type="entry name" value="(Phosphotyrosine protein) phosphatases II"/>
    <property type="match status" value="1"/>
</dbReference>
<dbReference type="InterPro" id="IPR003595">
    <property type="entry name" value="Tyr_Pase_cat"/>
</dbReference>
<feature type="domain" description="Fibronectin type-III" evidence="13">
    <location>
        <begin position="1474"/>
        <end position="1569"/>
    </location>
</feature>
<organism evidence="14 15">
    <name type="scientific">Ridgeia piscesae</name>
    <name type="common">Tubeworm</name>
    <dbReference type="NCBI Taxonomy" id="27915"/>
    <lineage>
        <taxon>Eukaryota</taxon>
        <taxon>Metazoa</taxon>
        <taxon>Spiralia</taxon>
        <taxon>Lophotrochozoa</taxon>
        <taxon>Annelida</taxon>
        <taxon>Polychaeta</taxon>
        <taxon>Sedentaria</taxon>
        <taxon>Canalipalpata</taxon>
        <taxon>Sabellida</taxon>
        <taxon>Siboglinidae</taxon>
        <taxon>Ridgeia</taxon>
    </lineage>
</organism>
<dbReference type="Pfam" id="PF00102">
    <property type="entry name" value="Y_phosphatase"/>
    <property type="match status" value="1"/>
</dbReference>
<evidence type="ECO:0000256" key="5">
    <source>
        <dbReference type="ARBA" id="ARBA00022801"/>
    </source>
</evidence>
<dbReference type="EMBL" id="JAODUO010001547">
    <property type="protein sequence ID" value="KAK2162036.1"/>
    <property type="molecule type" value="Genomic_DNA"/>
</dbReference>
<dbReference type="InterPro" id="IPR050713">
    <property type="entry name" value="RTP_Phos/Ushers"/>
</dbReference>
<dbReference type="PROSITE" id="PS50056">
    <property type="entry name" value="TYR_PHOSPHATASE_2"/>
    <property type="match status" value="1"/>
</dbReference>
<keyword evidence="9" id="KW-0325">Glycoprotein</keyword>
<feature type="domain" description="Fibronectin type-III" evidence="13">
    <location>
        <begin position="1660"/>
        <end position="1751"/>
    </location>
</feature>
<feature type="domain" description="Fibronectin type-III" evidence="13">
    <location>
        <begin position="478"/>
        <end position="563"/>
    </location>
</feature>
<comment type="subcellular location">
    <subcellularLocation>
        <location evidence="1">Membrane</location>
        <topology evidence="1">Single-pass type I membrane protein</topology>
    </subcellularLocation>
</comment>
<dbReference type="FunFam" id="3.90.190.10:FF:000009">
    <property type="entry name" value="Receptor-type tyrosine-protein phosphatase beta"/>
    <property type="match status" value="1"/>
</dbReference>
<dbReference type="InterPro" id="IPR036116">
    <property type="entry name" value="FN3_sf"/>
</dbReference>
<dbReference type="SMART" id="SM00404">
    <property type="entry name" value="PTPc_motif"/>
    <property type="match status" value="1"/>
</dbReference>
<evidence type="ECO:0000256" key="1">
    <source>
        <dbReference type="ARBA" id="ARBA00004479"/>
    </source>
</evidence>
<evidence type="ECO:0000256" key="4">
    <source>
        <dbReference type="ARBA" id="ARBA00022729"/>
    </source>
</evidence>
<dbReference type="InterPro" id="IPR000387">
    <property type="entry name" value="Tyr_Pase_dom"/>
</dbReference>
<protein>
    <recommendedName>
        <fullName evidence="2">protein-tyrosine-phosphatase</fullName>
        <ecNumber evidence="2">3.1.3.48</ecNumber>
    </recommendedName>
</protein>
<dbReference type="Gene3D" id="2.60.40.10">
    <property type="entry name" value="Immunoglobulins"/>
    <property type="match status" value="17"/>
</dbReference>
<dbReference type="GO" id="GO:0016020">
    <property type="term" value="C:membrane"/>
    <property type="evidence" value="ECO:0007669"/>
    <property type="project" value="UniProtKB-SubCell"/>
</dbReference>
<keyword evidence="15" id="KW-1185">Reference proteome</keyword>
<dbReference type="Pfam" id="PF00041">
    <property type="entry name" value="fn3"/>
    <property type="match status" value="15"/>
</dbReference>
<feature type="domain" description="Fibronectin type-III" evidence="13">
    <location>
        <begin position="564"/>
        <end position="651"/>
    </location>
</feature>
<feature type="domain" description="Tyrosine-protein phosphatase" evidence="11">
    <location>
        <begin position="2035"/>
        <end position="2275"/>
    </location>
</feature>
<dbReference type="Proteomes" id="UP001209878">
    <property type="component" value="Unassembled WGS sequence"/>
</dbReference>
<keyword evidence="4" id="KW-0732">Signal</keyword>
<dbReference type="PROSITE" id="PS00383">
    <property type="entry name" value="TYR_PHOSPHATASE_1"/>
    <property type="match status" value="1"/>
</dbReference>
<dbReference type="PANTHER" id="PTHR46957">
    <property type="entry name" value="CYTOKINE RECEPTOR"/>
    <property type="match status" value="1"/>
</dbReference>
<dbReference type="CDD" id="cd00063">
    <property type="entry name" value="FN3"/>
    <property type="match status" value="15"/>
</dbReference>
<dbReference type="InterPro" id="IPR000242">
    <property type="entry name" value="PTP_cat"/>
</dbReference>
<keyword evidence="6" id="KW-0904">Protein phosphatase</keyword>
<evidence type="ECO:0000256" key="7">
    <source>
        <dbReference type="ARBA" id="ARBA00022989"/>
    </source>
</evidence>
<feature type="domain" description="Fibronectin type-III" evidence="13">
    <location>
        <begin position="1137"/>
        <end position="1230"/>
    </location>
</feature>
<feature type="domain" description="Fibronectin type-III" evidence="13">
    <location>
        <begin position="389"/>
        <end position="477"/>
    </location>
</feature>
<keyword evidence="7" id="KW-1133">Transmembrane helix</keyword>
<dbReference type="GO" id="GO:0004725">
    <property type="term" value="F:protein tyrosine phosphatase activity"/>
    <property type="evidence" value="ECO:0007669"/>
    <property type="project" value="UniProtKB-EC"/>
</dbReference>
<dbReference type="InterPro" id="IPR016130">
    <property type="entry name" value="Tyr_Pase_AS"/>
</dbReference>
<keyword evidence="5" id="KW-0378">Hydrolase</keyword>
<evidence type="ECO:0000256" key="2">
    <source>
        <dbReference type="ARBA" id="ARBA00013064"/>
    </source>
</evidence>
<feature type="domain" description="Fibronectin type-III" evidence="13">
    <location>
        <begin position="208"/>
        <end position="301"/>
    </location>
</feature>
<dbReference type="PANTHER" id="PTHR46957:SF3">
    <property type="entry name" value="CYTOKINE RECEPTOR"/>
    <property type="match status" value="1"/>
</dbReference>
<feature type="domain" description="Fibronectin type-III" evidence="13">
    <location>
        <begin position="1231"/>
        <end position="1328"/>
    </location>
</feature>
<sequence>MSDLEPGKRYTVVVVTVDRGQEGYPLENNFYTKPNAPTNLFYNATAKTVTVTWDPPVGPIVGYTVEVRNEYNTLLSLFVTTATTATFTDLAPDTMYTVLLVALAGDGELGYLISSPVTVDLVTSDTHVTGLFPGDLYTFEVAAVWNYTNMTYSYTNMTYNYTDMTYNYTDMTYDYTNMTYNYTNVTYNDYTNVSYVIHTATVVLFPLPPTNVTVSNITTHSLKVDWTFDNSTSIHTNWMVKYTDRGQGETSEIETNSTNETDTVIDNLYSGATYTFNVFGVTLNDVLGDRSTEVEATIKPTTVQNLTVETRTATSLLTTWDAPIRCVATEYVVKLEEVPGSERVISANETRTTFTGLAAGTLYTVVVVTASGQQRSMPTEGQFYTRPNGARNLRIISHTVASLALSWDAPVSGKVVEYNIKLQNVDGKEQTVNGSAIRKVMFDGLSAGTEYTVALITLSGDQRSDTVERQFYTTPKDPAKLTPSATTDVLKLTWEAPSSGLVGTYRVVMTTMAGAKVISSDVTSTNATVTGLTAGTGYNIVVVAVSGDQRSTALHASVYTKPYMATNLRVVARTVSSLFVVWDPPVSGNVMAYAISIHGMPGTEQTLSARANRSAVFDGLVAGQRYTVGVVSVSGEVSSDRLDEEFYTKPDIIRNIAAPTRTTSSLIVTWEAPARDVTSYTVALETTPVVRKTVNSTSERTATFVGLTAGTEYTLAVTTTSGDQHSQTIRESFFTNVSGTDRSVDTRAARRMTFTELTAGTQYAVIVVTLSGDQQSEILAETFNTVPEPARRMTADVRSVHSLTVTWDVPSSGGLTEYRVNVQGQAGSEQTVPENAQRTATFTGLVAGAQYTVVMVTVRGERRSSAVRKTFYTPPNIPKDVTLKNVSTESLAVSWEAPEEQFTGYSIWLLDVADTRRSLNAGTRTTSFSDLVAGRKYTVVLVAVSGDQKSAKLTGSFYTIPNIATSLASTATSSSLTITWDVPDSGLVETYNVELKNVTGAKKQVPAASVKSATFSGLEAGTQYTVVMVTSSGDQEGEEVEKIFYTKPYDVRSVKVKTYFDFLTVAWEPPIYGRVERYTAELKYVAGSRKVITDLSNRTAKFVSLKSGKPYTVLVIAVSGFQKSIAVEEVYYTNPEPPLSLRVTSTTTTTVKMRWEYDNSQSAIKMWRVLYSENDKEEFDELITDDVAQREVTIDSLIPGQTYAIRLFAVTTGDIASLEPAEVTVTLKPRAVRALTAVASSTSEVVVSWEPPDGSYQDAYQGVYRKSESPWKTTFKLTGLTKTVDGLKPGHTYTLEVKAISSTVKLQWRYDSGKSLCVKWNVTYTETDRYTTDGFNVDTASARDVVIDGLSPGLTYTIYLFAVTTNDVVSQTADQVEATVKPLPVTQLKAASTGSSTIMLTWADSEGSFQDSYQLRHQVSGGATAWTGEQTVAGYETTVSDLFPGSQYTFGMKAVSKGQTSTEQTTTVVVYPLPPKQLQVLTQRTTTTSVTVTWTYDPLKSHIEKWRVEYTVKGKSDVNYIDTNSADVLQLTVRNLTSGQNYTIAVYGVTYKGVVSLQAPEVIVTVVPSVVGEIKIAKRDPSFLKLSWTPPDGDLTHYRLDMFATDDKTMHSNNVHKGSPREFTYRNLQPGRGYNVTVTVMSGRVSGRGVSRLFSTNPLAPSDLKVAETTTANVTIRWKYKATQAATIERWRIVYRESGKSESQEISTHDVAMRELTIDNLKSGMTVTVMWTYDKRKSHVENWKVQYTAKGSSDVKSLNTTSVDVLQKTIGGLFSGQIYTVFVYSITTGGLVSQDAAMLDVIVKPEITIDLLEDSQTDIESVVVFYTEDTGDSVFDRYLFSINDQRSTTVVKEKDEERTVKFDSLVSGSLYTVTARTESGDVRSRGISTQVVTVPREPTLTCLVEETAITIFLTQDVGLADTFTLTCSDCPDAKLHEDVTSHRFTGLVPYSTYTFSSTSLAGRHDRKESKVAHIKCDASVGPPFVVREVKFTYNEDSGLLLSWTEPAVKNGRIQEYTVAYKGTKVCLQSADGDLTTTAAELEVNKSKNRFTDVVPYDVSRIKLMTADSHEGSDYINGSWVPGFNTEREYAVVQGPLSSTRDDFWRMIWEQNAQAIVMLTKCVENGRAICGRYWPDASEPMYYGYLKVQILETTASDDWIVSRFMLVKGNQGRTMTHFQYLVWPDLGVPKNTMSLVSFVRLVRRSLTEKKGPLVVHCSTGAGRSGTFVAVDHLLQHIQKHDWVDICNTVHEMLQHRRHLVQTEAQYRFIYECVQLAIGIGAISENSDTSEQLTSNLKTKPSLPRITDRPLARGCDHRKVPASDVVRLASSAGVGPPRTTRIVNVH</sequence>
<dbReference type="PRINTS" id="PR00700">
    <property type="entry name" value="PRTYPHPHTASE"/>
</dbReference>
<keyword evidence="8" id="KW-0472">Membrane</keyword>
<feature type="domain" description="Fibronectin type-III" evidence="13">
    <location>
        <begin position="33"/>
        <end position="126"/>
    </location>
</feature>
<keyword evidence="3" id="KW-0812">Transmembrane</keyword>
<evidence type="ECO:0000259" key="13">
    <source>
        <dbReference type="PROSITE" id="PS50853"/>
    </source>
</evidence>
<dbReference type="SUPFAM" id="SSF49265">
    <property type="entry name" value="Fibronectin type III"/>
    <property type="match status" value="12"/>
</dbReference>
<evidence type="ECO:0000256" key="3">
    <source>
        <dbReference type="ARBA" id="ARBA00022692"/>
    </source>
</evidence>
<dbReference type="InterPro" id="IPR003961">
    <property type="entry name" value="FN3_dom"/>
</dbReference>
<reference evidence="14" key="1">
    <citation type="journal article" date="2023" name="Mol. Biol. Evol.">
        <title>Third-Generation Sequencing Reveals the Adaptive Role of the Epigenome in Three Deep-Sea Polychaetes.</title>
        <authorList>
            <person name="Perez M."/>
            <person name="Aroh O."/>
            <person name="Sun Y."/>
            <person name="Lan Y."/>
            <person name="Juniper S.K."/>
            <person name="Young C.R."/>
            <person name="Angers B."/>
            <person name="Qian P.Y."/>
        </authorList>
    </citation>
    <scope>NUCLEOTIDE SEQUENCE</scope>
    <source>
        <strain evidence="14">R07B-5</strain>
    </source>
</reference>
<dbReference type="PROSITE" id="PS50055">
    <property type="entry name" value="TYR_PHOSPHATASE_PTP"/>
    <property type="match status" value="1"/>
</dbReference>
<feature type="domain" description="Fibronectin type-III" evidence="13">
    <location>
        <begin position="1570"/>
        <end position="1659"/>
    </location>
</feature>
<evidence type="ECO:0000259" key="12">
    <source>
        <dbReference type="PROSITE" id="PS50056"/>
    </source>
</evidence>
<gene>
    <name evidence="14" type="ORF">NP493_1547g00037</name>
</gene>
<dbReference type="Gene3D" id="3.90.190.10">
    <property type="entry name" value="Protein tyrosine phosphatase superfamily"/>
    <property type="match status" value="1"/>
</dbReference>
<dbReference type="InterPro" id="IPR029021">
    <property type="entry name" value="Prot-tyrosine_phosphatase-like"/>
</dbReference>
<evidence type="ECO:0000313" key="14">
    <source>
        <dbReference type="EMBL" id="KAK2162036.1"/>
    </source>
</evidence>
<feature type="domain" description="Fibronectin type-III" evidence="13">
    <location>
        <begin position="652"/>
        <end position="740"/>
    </location>
</feature>
<comment type="catalytic activity">
    <reaction evidence="10">
        <text>O-phospho-L-tyrosyl-[protein] + H2O = L-tyrosyl-[protein] + phosphate</text>
        <dbReference type="Rhea" id="RHEA:10684"/>
        <dbReference type="Rhea" id="RHEA-COMP:10136"/>
        <dbReference type="Rhea" id="RHEA-COMP:20101"/>
        <dbReference type="ChEBI" id="CHEBI:15377"/>
        <dbReference type="ChEBI" id="CHEBI:43474"/>
        <dbReference type="ChEBI" id="CHEBI:46858"/>
        <dbReference type="ChEBI" id="CHEBI:61978"/>
        <dbReference type="EC" id="3.1.3.48"/>
    </reaction>
</comment>
<dbReference type="PROSITE" id="PS50853">
    <property type="entry name" value="FN3"/>
    <property type="match status" value="15"/>
</dbReference>
<evidence type="ECO:0000256" key="8">
    <source>
        <dbReference type="ARBA" id="ARBA00023136"/>
    </source>
</evidence>
<proteinExistence type="predicted"/>
<evidence type="ECO:0000256" key="9">
    <source>
        <dbReference type="ARBA" id="ARBA00023180"/>
    </source>
</evidence>
<feature type="domain" description="Tyrosine specific protein phosphatases" evidence="12">
    <location>
        <begin position="2192"/>
        <end position="2266"/>
    </location>
</feature>
<comment type="caution">
    <text evidence="14">The sequence shown here is derived from an EMBL/GenBank/DDBJ whole genome shotgun (WGS) entry which is preliminary data.</text>
</comment>
<dbReference type="EC" id="3.1.3.48" evidence="2"/>
<dbReference type="InterPro" id="IPR013783">
    <property type="entry name" value="Ig-like_fold"/>
</dbReference>